<dbReference type="Pfam" id="PF17836">
    <property type="entry name" value="PglD_N"/>
    <property type="match status" value="1"/>
</dbReference>
<dbReference type="InterPro" id="IPR020019">
    <property type="entry name" value="AcTrfase_PglD-like"/>
</dbReference>
<proteinExistence type="inferred from homology"/>
<evidence type="ECO:0000256" key="2">
    <source>
        <dbReference type="ARBA" id="ARBA00022679"/>
    </source>
</evidence>
<dbReference type="Gene3D" id="3.40.50.20">
    <property type="match status" value="1"/>
</dbReference>
<dbReference type="NCBIfam" id="TIGR03570">
    <property type="entry name" value="NeuD_NnaD"/>
    <property type="match status" value="1"/>
</dbReference>
<sequence>MDNIISEIFAPILLVGGGGHCRAVIDVLESANMEIAGIVHGLECPLNPVLGYSALGRDADLPELRLRFSRAVITVGQIKSSTPRQNLFFKLRGMGFELPSVVSPSAHVSRHASMGAGNVVMHMALINAGASLADNCIINSKSLVEHDCSIASHCHIAIGAILCGGVSVGSGSFIGAGAVIRQNVRIGKNVIIGCGANVHADIPDNAIIRGKKDV</sequence>
<dbReference type="Pfam" id="PF00132">
    <property type="entry name" value="Hexapep"/>
    <property type="match status" value="1"/>
</dbReference>
<comment type="similarity">
    <text evidence="1">Belongs to the transferase hexapeptide repeat family.</text>
</comment>
<dbReference type="InterPro" id="IPR041561">
    <property type="entry name" value="PglD_N"/>
</dbReference>
<evidence type="ECO:0000256" key="6">
    <source>
        <dbReference type="PIRSR" id="PIRSR620019-2"/>
    </source>
</evidence>
<feature type="binding site" evidence="6">
    <location>
        <position position="155"/>
    </location>
    <ligand>
        <name>acetyl-CoA</name>
        <dbReference type="ChEBI" id="CHEBI:57288"/>
    </ligand>
</feature>
<dbReference type="RefSeq" id="WP_136398982.1">
    <property type="nucleotide sequence ID" value="NZ_CP036295.1"/>
</dbReference>
<dbReference type="PANTHER" id="PTHR43300:SF7">
    <property type="entry name" value="UDP-N-ACETYLBACILLOSAMINE N-ACETYLTRANSFERASE"/>
    <property type="match status" value="1"/>
</dbReference>
<dbReference type="InterPro" id="IPR018357">
    <property type="entry name" value="Hexapep_transf_CS"/>
</dbReference>
<dbReference type="Proteomes" id="UP000297065">
    <property type="component" value="Chromosome"/>
</dbReference>
<dbReference type="InterPro" id="IPR001451">
    <property type="entry name" value="Hexapep"/>
</dbReference>
<organism evidence="8 9">
    <name type="scientific">Desulfovibrio desulfuricans</name>
    <dbReference type="NCBI Taxonomy" id="876"/>
    <lineage>
        <taxon>Bacteria</taxon>
        <taxon>Pseudomonadati</taxon>
        <taxon>Thermodesulfobacteriota</taxon>
        <taxon>Desulfovibrionia</taxon>
        <taxon>Desulfovibrionales</taxon>
        <taxon>Desulfovibrionaceae</taxon>
        <taxon>Desulfovibrio</taxon>
    </lineage>
</organism>
<feature type="site" description="Increases basicity of active site His" evidence="5">
    <location>
        <position position="147"/>
    </location>
</feature>
<dbReference type="AlphaFoldDB" id="A0A4P7UFL8"/>
<dbReference type="GO" id="GO:0016746">
    <property type="term" value="F:acyltransferase activity"/>
    <property type="evidence" value="ECO:0007669"/>
    <property type="project" value="UniProtKB-KW"/>
</dbReference>
<evidence type="ECO:0000313" key="9">
    <source>
        <dbReference type="Proteomes" id="UP000297065"/>
    </source>
</evidence>
<feature type="active site" description="Proton acceptor" evidence="5">
    <location>
        <position position="146"/>
    </location>
</feature>
<name>A0A4P7UFL8_DESDE</name>
<evidence type="ECO:0000313" key="8">
    <source>
        <dbReference type="EMBL" id="QCC84756.1"/>
    </source>
</evidence>
<keyword evidence="4" id="KW-0012">Acyltransferase</keyword>
<dbReference type="InterPro" id="IPR011004">
    <property type="entry name" value="Trimer_LpxA-like_sf"/>
</dbReference>
<feature type="domain" description="PglD N-terminal" evidence="7">
    <location>
        <begin position="12"/>
        <end position="77"/>
    </location>
</feature>
<dbReference type="SUPFAM" id="SSF51161">
    <property type="entry name" value="Trimeric LpxA-like enzymes"/>
    <property type="match status" value="1"/>
</dbReference>
<feature type="binding site" evidence="6">
    <location>
        <position position="76"/>
    </location>
    <ligand>
        <name>substrate</name>
    </ligand>
</feature>
<evidence type="ECO:0000259" key="7">
    <source>
        <dbReference type="Pfam" id="PF17836"/>
    </source>
</evidence>
<dbReference type="CDD" id="cd03360">
    <property type="entry name" value="LbH_AT_putative"/>
    <property type="match status" value="1"/>
</dbReference>
<dbReference type="Gene3D" id="2.160.10.10">
    <property type="entry name" value="Hexapeptide repeat proteins"/>
    <property type="match status" value="1"/>
</dbReference>
<evidence type="ECO:0000256" key="1">
    <source>
        <dbReference type="ARBA" id="ARBA00007274"/>
    </source>
</evidence>
<gene>
    <name evidence="8" type="ORF">DDIC_02450</name>
</gene>
<dbReference type="InterPro" id="IPR050179">
    <property type="entry name" value="Trans_hexapeptide_repeat"/>
</dbReference>
<dbReference type="EMBL" id="CP036295">
    <property type="protein sequence ID" value="QCC84756.1"/>
    <property type="molecule type" value="Genomic_DNA"/>
</dbReference>
<evidence type="ECO:0000256" key="3">
    <source>
        <dbReference type="ARBA" id="ARBA00022737"/>
    </source>
</evidence>
<dbReference type="PANTHER" id="PTHR43300">
    <property type="entry name" value="ACETYLTRANSFERASE"/>
    <property type="match status" value="1"/>
</dbReference>
<reference evidence="8 9" key="1">
    <citation type="submission" date="2019-02" db="EMBL/GenBank/DDBJ databases">
        <title>Complete Genome Sequence of Desulfovibrio desulfuricans IC1, a Sulfonate Utilizing Anaerobe.</title>
        <authorList>
            <person name="Day L.A."/>
            <person name="De Leon K.B."/>
            <person name="Wall J.D."/>
        </authorList>
    </citation>
    <scope>NUCLEOTIDE SEQUENCE [LARGE SCALE GENOMIC DNA]</scope>
    <source>
        <strain evidence="8 9">IC1</strain>
    </source>
</reference>
<evidence type="ECO:0000256" key="4">
    <source>
        <dbReference type="ARBA" id="ARBA00023315"/>
    </source>
</evidence>
<dbReference type="OrthoDB" id="9801456at2"/>
<dbReference type="PROSITE" id="PS00101">
    <property type="entry name" value="HEXAPEP_TRANSFERASES"/>
    <property type="match status" value="1"/>
</dbReference>
<evidence type="ECO:0000256" key="5">
    <source>
        <dbReference type="PIRSR" id="PIRSR620019-1"/>
    </source>
</evidence>
<keyword evidence="2 8" id="KW-0808">Transferase</keyword>
<protein>
    <submittedName>
        <fullName evidence="8">Acetyltransferase</fullName>
    </submittedName>
</protein>
<keyword evidence="3" id="KW-0677">Repeat</keyword>
<accession>A0A4P7UFL8</accession>